<dbReference type="AlphaFoldDB" id="A0A5J4LJX5"/>
<evidence type="ECO:0000313" key="2">
    <source>
        <dbReference type="Proteomes" id="UP000325598"/>
    </source>
</evidence>
<accession>A0A5J4LJX5</accession>
<keyword evidence="2" id="KW-1185">Reference proteome</keyword>
<protein>
    <recommendedName>
        <fullName evidence="3">Aminoglycoside phosphotransferase domain-containing protein</fullName>
    </recommendedName>
</protein>
<organism evidence="1 2">
    <name type="scientific">Streptomyces angustmyceticus</name>
    <dbReference type="NCBI Taxonomy" id="285578"/>
    <lineage>
        <taxon>Bacteria</taxon>
        <taxon>Bacillati</taxon>
        <taxon>Actinomycetota</taxon>
        <taxon>Actinomycetes</taxon>
        <taxon>Kitasatosporales</taxon>
        <taxon>Streptomycetaceae</taxon>
        <taxon>Streptomyces</taxon>
    </lineage>
</organism>
<comment type="caution">
    <text evidence="1">The sequence shown here is derived from an EMBL/GenBank/DDBJ whole genome shotgun (WGS) entry which is preliminary data.</text>
</comment>
<reference evidence="1 2" key="1">
    <citation type="submission" date="2019-10" db="EMBL/GenBank/DDBJ databases">
        <title>Whole genome shotgun sequence of Streptomyces angustmyceticus NBRC 3934.</title>
        <authorList>
            <person name="Hosoyama A."/>
            <person name="Ichikawa N."/>
            <person name="Kimura A."/>
            <person name="Kitahashi Y."/>
            <person name="Komaki H."/>
            <person name="Uohara A."/>
        </authorList>
    </citation>
    <scope>NUCLEOTIDE SEQUENCE [LARGE SCALE GENOMIC DNA]</scope>
    <source>
        <strain evidence="1 2">NBRC 3934</strain>
    </source>
</reference>
<dbReference type="OrthoDB" id="3680308at2"/>
<evidence type="ECO:0000313" key="1">
    <source>
        <dbReference type="EMBL" id="GES30988.1"/>
    </source>
</evidence>
<dbReference type="Proteomes" id="UP000325598">
    <property type="component" value="Unassembled WGS sequence"/>
</dbReference>
<evidence type="ECO:0008006" key="3">
    <source>
        <dbReference type="Google" id="ProtNLM"/>
    </source>
</evidence>
<name>A0A5J4LJX5_9ACTN</name>
<proteinExistence type="predicted"/>
<sequence length="286" mass="32107">MTLSAPSARSVDLRVEPVENVLDHVARSLQVDLDRDTVVRKRRSVGARTDRRTWVRIERRGLDRIGVQGWNGTECAARLEGVAQPVWRGCVVWRDADEPVMWRVDETDLLPSAPIGNAILSEDPKLQDAWWQAFNASLDALADQDTRRVATPDTVTITQALVTEAIRSISHSHDFDTTIQSWVPAHADLNWANMTAPTFCLFDWEDWGNAPRGLDSASLWGSSLAVPALADRVWQERRRDFESRDGKLMTLFVCSKILGPDAHPEDPRLTPARRVAERIVSELQAG</sequence>
<dbReference type="GeneID" id="96752396"/>
<dbReference type="RefSeq" id="WP_086717298.1">
    <property type="nucleotide sequence ID" value="NZ_BLAG01000009.1"/>
</dbReference>
<gene>
    <name evidence="1" type="ORF">San01_34750</name>
</gene>
<dbReference type="EMBL" id="BLAG01000009">
    <property type="protein sequence ID" value="GES30988.1"/>
    <property type="molecule type" value="Genomic_DNA"/>
</dbReference>